<gene>
    <name evidence="9" type="ORF">OMP38_06445</name>
</gene>
<name>A0A9X4KEE9_9BACL</name>
<evidence type="ECO:0000256" key="6">
    <source>
        <dbReference type="ARBA" id="ARBA00023136"/>
    </source>
</evidence>
<dbReference type="Gene3D" id="1.10.3720.10">
    <property type="entry name" value="MetI-like"/>
    <property type="match status" value="1"/>
</dbReference>
<evidence type="ECO:0000256" key="2">
    <source>
        <dbReference type="ARBA" id="ARBA00022448"/>
    </source>
</evidence>
<proteinExistence type="inferred from homology"/>
<sequence>MQRRSKTSIGDRLVNGSAYLITTLFALFCLIPFWMVIIGSFTDESSLRAEGFKLIPSKLSLYAYEFLLRGGQVYRSYLVTIETTVLGTLAAVLISAMFAYVLAHRKVKYKNALSFLTYFTMLFGSGLVGFYILVVNWLHLKDTLWALILPYLLNPFNTFVLVSFFRTVPYELNEAATVDGSGEWRTFFRIILPITTPVLATTTLLYALQYWNDWWLALLFIDDYTLHPLQIMIRQLISNMNAAAYIQGASTGQLQQIPAYGVQLATVCVTIGPIVLLYPFLQRYFVKGLTIGSVKG</sequence>
<evidence type="ECO:0000256" key="3">
    <source>
        <dbReference type="ARBA" id="ARBA00022475"/>
    </source>
</evidence>
<comment type="caution">
    <text evidence="9">The sequence shown here is derived from an EMBL/GenBank/DDBJ whole genome shotgun (WGS) entry which is preliminary data.</text>
</comment>
<feature type="transmembrane region" description="Helical" evidence="7">
    <location>
        <begin position="77"/>
        <end position="103"/>
    </location>
</feature>
<feature type="transmembrane region" description="Helical" evidence="7">
    <location>
        <begin position="144"/>
        <end position="165"/>
    </location>
</feature>
<dbReference type="InterPro" id="IPR000515">
    <property type="entry name" value="MetI-like"/>
</dbReference>
<dbReference type="Pfam" id="PF00528">
    <property type="entry name" value="BPD_transp_1"/>
    <property type="match status" value="1"/>
</dbReference>
<dbReference type="CDD" id="cd06261">
    <property type="entry name" value="TM_PBP2"/>
    <property type="match status" value="1"/>
</dbReference>
<evidence type="ECO:0000259" key="8">
    <source>
        <dbReference type="PROSITE" id="PS50928"/>
    </source>
</evidence>
<dbReference type="EMBL" id="JAPDHZ010000002">
    <property type="protein sequence ID" value="MDG0790527.1"/>
    <property type="molecule type" value="Genomic_DNA"/>
</dbReference>
<evidence type="ECO:0000256" key="1">
    <source>
        <dbReference type="ARBA" id="ARBA00004651"/>
    </source>
</evidence>
<dbReference type="SUPFAM" id="SSF161098">
    <property type="entry name" value="MetI-like"/>
    <property type="match status" value="1"/>
</dbReference>
<dbReference type="GO" id="GO:0055085">
    <property type="term" value="P:transmembrane transport"/>
    <property type="evidence" value="ECO:0007669"/>
    <property type="project" value="InterPro"/>
</dbReference>
<keyword evidence="4 7" id="KW-0812">Transmembrane</keyword>
<dbReference type="GO" id="GO:0005886">
    <property type="term" value="C:plasma membrane"/>
    <property type="evidence" value="ECO:0007669"/>
    <property type="project" value="UniProtKB-SubCell"/>
</dbReference>
<feature type="domain" description="ABC transmembrane type-1" evidence="8">
    <location>
        <begin position="77"/>
        <end position="275"/>
    </location>
</feature>
<feature type="transmembrane region" description="Helical" evidence="7">
    <location>
        <begin position="115"/>
        <end position="138"/>
    </location>
</feature>
<comment type="subcellular location">
    <subcellularLocation>
        <location evidence="1 7">Cell membrane</location>
        <topology evidence="1 7">Multi-pass membrane protein</topology>
    </subcellularLocation>
</comment>
<evidence type="ECO:0000256" key="5">
    <source>
        <dbReference type="ARBA" id="ARBA00022989"/>
    </source>
</evidence>
<dbReference type="PANTHER" id="PTHR43744:SF9">
    <property type="entry name" value="POLYGALACTURONAN_RHAMNOGALACTURONAN TRANSPORT SYSTEM PERMEASE PROTEIN YTCP"/>
    <property type="match status" value="1"/>
</dbReference>
<feature type="transmembrane region" description="Helical" evidence="7">
    <location>
        <begin position="260"/>
        <end position="281"/>
    </location>
</feature>
<evidence type="ECO:0000313" key="9">
    <source>
        <dbReference type="EMBL" id="MDG0790527.1"/>
    </source>
</evidence>
<reference evidence="9 10" key="1">
    <citation type="submission" date="2022-10" db="EMBL/GenBank/DDBJ databases">
        <title>Comparative genomic analysis of Cohnella hashimotonis sp. nov., isolated from the International Space Station.</title>
        <authorList>
            <person name="Simpson A."/>
            <person name="Venkateswaran K."/>
        </authorList>
    </citation>
    <scope>NUCLEOTIDE SEQUENCE [LARGE SCALE GENOMIC DNA]</scope>
    <source>
        <strain evidence="9 10">DSM 18997</strain>
    </source>
</reference>
<dbReference type="InterPro" id="IPR035906">
    <property type="entry name" value="MetI-like_sf"/>
</dbReference>
<keyword evidence="3" id="KW-1003">Cell membrane</keyword>
<keyword evidence="2 7" id="KW-0813">Transport</keyword>
<dbReference type="Proteomes" id="UP001153387">
    <property type="component" value="Unassembled WGS sequence"/>
</dbReference>
<evidence type="ECO:0000256" key="7">
    <source>
        <dbReference type="RuleBase" id="RU363032"/>
    </source>
</evidence>
<protein>
    <submittedName>
        <fullName evidence="9">Carbohydrate ABC transporter permease</fullName>
    </submittedName>
</protein>
<evidence type="ECO:0000256" key="4">
    <source>
        <dbReference type="ARBA" id="ARBA00022692"/>
    </source>
</evidence>
<comment type="similarity">
    <text evidence="7">Belongs to the binding-protein-dependent transport system permease family.</text>
</comment>
<organism evidence="9 10">
    <name type="scientific">Cohnella ginsengisoli</name>
    <dbReference type="NCBI Taxonomy" id="425004"/>
    <lineage>
        <taxon>Bacteria</taxon>
        <taxon>Bacillati</taxon>
        <taxon>Bacillota</taxon>
        <taxon>Bacilli</taxon>
        <taxon>Bacillales</taxon>
        <taxon>Paenibacillaceae</taxon>
        <taxon>Cohnella</taxon>
    </lineage>
</organism>
<feature type="transmembrane region" description="Helical" evidence="7">
    <location>
        <begin position="186"/>
        <end position="208"/>
    </location>
</feature>
<keyword evidence="6 7" id="KW-0472">Membrane</keyword>
<accession>A0A9X4KEE9</accession>
<dbReference type="PANTHER" id="PTHR43744">
    <property type="entry name" value="ABC TRANSPORTER PERMEASE PROTEIN MG189-RELATED-RELATED"/>
    <property type="match status" value="1"/>
</dbReference>
<dbReference type="AlphaFoldDB" id="A0A9X4KEE9"/>
<dbReference type="RefSeq" id="WP_277564347.1">
    <property type="nucleotide sequence ID" value="NZ_JAPDHZ010000002.1"/>
</dbReference>
<keyword evidence="10" id="KW-1185">Reference proteome</keyword>
<keyword evidence="5 7" id="KW-1133">Transmembrane helix</keyword>
<feature type="transmembrane region" description="Helical" evidence="7">
    <location>
        <begin position="20"/>
        <end position="41"/>
    </location>
</feature>
<dbReference type="PROSITE" id="PS50928">
    <property type="entry name" value="ABC_TM1"/>
    <property type="match status" value="1"/>
</dbReference>
<evidence type="ECO:0000313" key="10">
    <source>
        <dbReference type="Proteomes" id="UP001153387"/>
    </source>
</evidence>